<dbReference type="InterPro" id="IPR000742">
    <property type="entry name" value="EGF"/>
</dbReference>
<dbReference type="OrthoDB" id="10045365at2759"/>
<dbReference type="SMART" id="SM00186">
    <property type="entry name" value="FBG"/>
    <property type="match status" value="1"/>
</dbReference>
<dbReference type="PROSITE" id="PS50026">
    <property type="entry name" value="EGF_3"/>
    <property type="match status" value="1"/>
</dbReference>
<dbReference type="InterPro" id="IPR025615">
    <property type="entry name" value="TILa_dom"/>
</dbReference>
<keyword evidence="5" id="KW-1185">Reference proteome</keyword>
<evidence type="ECO:0000313" key="5">
    <source>
        <dbReference type="Proteomes" id="UP000230750"/>
    </source>
</evidence>
<evidence type="ECO:0000256" key="1">
    <source>
        <dbReference type="PROSITE-ProRule" id="PRU00076"/>
    </source>
</evidence>
<sequence length="342" mass="38732">MNMVFGNCSCHGTCSDPFGCHGNCEEPETCFCPPDNFLMDGEDCVPIEECECYIQDVGFLQPGKFFVNNDCTQRCNCTLGNLTCDHEYRCSNYASCQPDNGTNICSCNDGYYGDGLTCTLALDCDDYRNAGFTENGTYIIKPTNWTIGSFEVYSDMDTSGGGWTVFQRRIDGSVDFYLNWSDYKEGFGNVDHEHWLGNDKLHLLTNQRDYNLRVDMISSLDGLNYYAEYELFRIANEDNLYRLTNIDGYSGNAGDAMAWDGQKAWSTKDRDNGEHTDVHGECAVKNHGAYWYSICGDFNPNGLYNGSGSASLYWRNIPGSYFNNLKFLEMKIRPARSEEMEY</sequence>
<evidence type="ECO:0000313" key="4">
    <source>
        <dbReference type="EMBL" id="PIK36338.1"/>
    </source>
</evidence>
<dbReference type="SUPFAM" id="SSF56496">
    <property type="entry name" value="Fibrinogen C-terminal domain-like"/>
    <property type="match status" value="1"/>
</dbReference>
<dbReference type="PROSITE" id="PS01186">
    <property type="entry name" value="EGF_2"/>
    <property type="match status" value="1"/>
</dbReference>
<dbReference type="PROSITE" id="PS51406">
    <property type="entry name" value="FIBRINOGEN_C_2"/>
    <property type="match status" value="1"/>
</dbReference>
<dbReference type="Pfam" id="PF12714">
    <property type="entry name" value="TILa"/>
    <property type="match status" value="1"/>
</dbReference>
<dbReference type="Gene3D" id="3.90.215.10">
    <property type="entry name" value="Gamma Fibrinogen, chain A, domain 1"/>
    <property type="match status" value="1"/>
</dbReference>
<dbReference type="InterPro" id="IPR036056">
    <property type="entry name" value="Fibrinogen-like_C"/>
</dbReference>
<dbReference type="PANTHER" id="PTHR19143">
    <property type="entry name" value="FIBRINOGEN/TENASCIN/ANGIOPOEITIN"/>
    <property type="match status" value="1"/>
</dbReference>
<protein>
    <recommendedName>
        <fullName evidence="6">Fibrinogen C-terminal domain-containing protein</fullName>
    </recommendedName>
</protein>
<keyword evidence="1" id="KW-0245">EGF-like domain</keyword>
<organism evidence="4 5">
    <name type="scientific">Stichopus japonicus</name>
    <name type="common">Sea cucumber</name>
    <dbReference type="NCBI Taxonomy" id="307972"/>
    <lineage>
        <taxon>Eukaryota</taxon>
        <taxon>Metazoa</taxon>
        <taxon>Echinodermata</taxon>
        <taxon>Eleutherozoa</taxon>
        <taxon>Echinozoa</taxon>
        <taxon>Holothuroidea</taxon>
        <taxon>Aspidochirotacea</taxon>
        <taxon>Aspidochirotida</taxon>
        <taxon>Stichopodidae</taxon>
        <taxon>Apostichopus</taxon>
    </lineage>
</organism>
<dbReference type="Proteomes" id="UP000230750">
    <property type="component" value="Unassembled WGS sequence"/>
</dbReference>
<reference evidence="4 5" key="1">
    <citation type="journal article" date="2017" name="PLoS Biol.">
        <title>The sea cucumber genome provides insights into morphological evolution and visceral regeneration.</title>
        <authorList>
            <person name="Zhang X."/>
            <person name="Sun L."/>
            <person name="Yuan J."/>
            <person name="Sun Y."/>
            <person name="Gao Y."/>
            <person name="Zhang L."/>
            <person name="Li S."/>
            <person name="Dai H."/>
            <person name="Hamel J.F."/>
            <person name="Liu C."/>
            <person name="Yu Y."/>
            <person name="Liu S."/>
            <person name="Lin W."/>
            <person name="Guo K."/>
            <person name="Jin S."/>
            <person name="Xu P."/>
            <person name="Storey K.B."/>
            <person name="Huan P."/>
            <person name="Zhang T."/>
            <person name="Zhou Y."/>
            <person name="Zhang J."/>
            <person name="Lin C."/>
            <person name="Li X."/>
            <person name="Xing L."/>
            <person name="Huo D."/>
            <person name="Sun M."/>
            <person name="Wang L."/>
            <person name="Mercier A."/>
            <person name="Li F."/>
            <person name="Yang H."/>
            <person name="Xiang J."/>
        </authorList>
    </citation>
    <scope>NUCLEOTIDE SEQUENCE [LARGE SCALE GENOMIC DNA]</scope>
    <source>
        <strain evidence="4">Shaxun</strain>
        <tissue evidence="4">Muscle</tissue>
    </source>
</reference>
<dbReference type="Pfam" id="PF00147">
    <property type="entry name" value="Fibrinogen_C"/>
    <property type="match status" value="1"/>
</dbReference>
<dbReference type="InterPro" id="IPR014716">
    <property type="entry name" value="Fibrinogen_a/b/g_C_1"/>
</dbReference>
<accession>A0A2G8JKR3</accession>
<dbReference type="EMBL" id="MRZV01001695">
    <property type="protein sequence ID" value="PIK36338.1"/>
    <property type="molecule type" value="Genomic_DNA"/>
</dbReference>
<dbReference type="InterPro" id="IPR050373">
    <property type="entry name" value="Fibrinogen_C-term_domain"/>
</dbReference>
<dbReference type="CDD" id="cd19941">
    <property type="entry name" value="TIL"/>
    <property type="match status" value="1"/>
</dbReference>
<comment type="caution">
    <text evidence="1">Lacks conserved residue(s) required for the propagation of feature annotation.</text>
</comment>
<feature type="domain" description="Fibrinogen C-terminal" evidence="3">
    <location>
        <begin position="115"/>
        <end position="336"/>
    </location>
</feature>
<evidence type="ECO:0008006" key="6">
    <source>
        <dbReference type="Google" id="ProtNLM"/>
    </source>
</evidence>
<dbReference type="CDD" id="cd00087">
    <property type="entry name" value="FReD"/>
    <property type="match status" value="1"/>
</dbReference>
<dbReference type="NCBIfam" id="NF040941">
    <property type="entry name" value="GGGWT_bact"/>
    <property type="match status" value="1"/>
</dbReference>
<evidence type="ECO:0000259" key="2">
    <source>
        <dbReference type="PROSITE" id="PS50026"/>
    </source>
</evidence>
<dbReference type="AlphaFoldDB" id="A0A2G8JKR3"/>
<evidence type="ECO:0000259" key="3">
    <source>
        <dbReference type="PROSITE" id="PS51406"/>
    </source>
</evidence>
<name>A0A2G8JKR3_STIJA</name>
<feature type="domain" description="EGF-like" evidence="2">
    <location>
        <begin position="80"/>
        <end position="119"/>
    </location>
</feature>
<proteinExistence type="predicted"/>
<gene>
    <name evidence="4" type="ORF">BSL78_26836</name>
</gene>
<dbReference type="InterPro" id="IPR002181">
    <property type="entry name" value="Fibrinogen_a/b/g_C_dom"/>
</dbReference>
<comment type="caution">
    <text evidence="4">The sequence shown here is derived from an EMBL/GenBank/DDBJ whole genome shotgun (WGS) entry which is preliminary data.</text>
</comment>
<dbReference type="GO" id="GO:0005615">
    <property type="term" value="C:extracellular space"/>
    <property type="evidence" value="ECO:0007669"/>
    <property type="project" value="TreeGrafter"/>
</dbReference>